<evidence type="ECO:0000256" key="2">
    <source>
        <dbReference type="ARBA" id="ARBA00022771"/>
    </source>
</evidence>
<keyword evidence="7" id="KW-1185">Reference proteome</keyword>
<feature type="region of interest" description="Disordered" evidence="4">
    <location>
        <begin position="277"/>
        <end position="355"/>
    </location>
</feature>
<keyword evidence="3" id="KW-0862">Zinc</keyword>
<feature type="compositionally biased region" description="Polar residues" evidence="4">
    <location>
        <begin position="319"/>
        <end position="330"/>
    </location>
</feature>
<dbReference type="AlphaFoldDB" id="A0A813M2P1"/>
<protein>
    <recommendedName>
        <fullName evidence="5">TRAFD1/XAF1 zinc finger domain-containing protein</fullName>
    </recommendedName>
</protein>
<feature type="domain" description="TRAFD1/XAF1 zinc finger" evidence="5">
    <location>
        <begin position="92"/>
        <end position="129"/>
    </location>
</feature>
<organism evidence="6 7">
    <name type="scientific">Brachionus calyciflorus</name>
    <dbReference type="NCBI Taxonomy" id="104777"/>
    <lineage>
        <taxon>Eukaryota</taxon>
        <taxon>Metazoa</taxon>
        <taxon>Spiralia</taxon>
        <taxon>Gnathifera</taxon>
        <taxon>Rotifera</taxon>
        <taxon>Eurotatoria</taxon>
        <taxon>Monogononta</taxon>
        <taxon>Pseudotrocha</taxon>
        <taxon>Ploima</taxon>
        <taxon>Brachionidae</taxon>
        <taxon>Brachionus</taxon>
    </lineage>
</organism>
<dbReference type="InterPro" id="IPR049439">
    <property type="entry name" value="TRAFD1-XIAF1_Znf"/>
</dbReference>
<feature type="compositionally biased region" description="Low complexity" evidence="4">
    <location>
        <begin position="300"/>
        <end position="311"/>
    </location>
</feature>
<keyword evidence="2" id="KW-0863">Zinc-finger</keyword>
<dbReference type="OrthoDB" id="6253994at2759"/>
<dbReference type="PANTHER" id="PTHR16295:SF10">
    <property type="entry name" value="EXPRESSED PROTEIN"/>
    <property type="match status" value="1"/>
</dbReference>
<reference evidence="6" key="1">
    <citation type="submission" date="2021-02" db="EMBL/GenBank/DDBJ databases">
        <authorList>
            <person name="Nowell W R."/>
        </authorList>
    </citation>
    <scope>NUCLEOTIDE SEQUENCE</scope>
    <source>
        <strain evidence="6">Ploen Becks lab</strain>
    </source>
</reference>
<evidence type="ECO:0000259" key="5">
    <source>
        <dbReference type="Pfam" id="PF21366"/>
    </source>
</evidence>
<name>A0A813M2P1_9BILA</name>
<dbReference type="Gene3D" id="3.30.40.10">
    <property type="entry name" value="Zinc/RING finger domain, C3HC4 (zinc finger)"/>
    <property type="match status" value="2"/>
</dbReference>
<feature type="compositionally biased region" description="Polar residues" evidence="4">
    <location>
        <begin position="337"/>
        <end position="355"/>
    </location>
</feature>
<dbReference type="EMBL" id="CAJNOC010000033">
    <property type="protein sequence ID" value="CAF0708534.1"/>
    <property type="molecule type" value="Genomic_DNA"/>
</dbReference>
<dbReference type="GO" id="GO:0008270">
    <property type="term" value="F:zinc ion binding"/>
    <property type="evidence" value="ECO:0007669"/>
    <property type="project" value="UniProtKB-KW"/>
</dbReference>
<keyword evidence="1" id="KW-0479">Metal-binding</keyword>
<proteinExistence type="predicted"/>
<evidence type="ECO:0000313" key="7">
    <source>
        <dbReference type="Proteomes" id="UP000663879"/>
    </source>
</evidence>
<feature type="compositionally biased region" description="Polar residues" evidence="4">
    <location>
        <begin position="277"/>
        <end position="293"/>
    </location>
</feature>
<evidence type="ECO:0000256" key="1">
    <source>
        <dbReference type="ARBA" id="ARBA00022723"/>
    </source>
</evidence>
<dbReference type="InterPro" id="IPR051986">
    <property type="entry name" value="Innate_Immune_Apopt_Reg"/>
</dbReference>
<dbReference type="GO" id="GO:0005739">
    <property type="term" value="C:mitochondrion"/>
    <property type="evidence" value="ECO:0007669"/>
    <property type="project" value="TreeGrafter"/>
</dbReference>
<dbReference type="PANTHER" id="PTHR16295">
    <property type="entry name" value="TRAF-TYPE ZINC FINGER PROTEIN-RELATED"/>
    <property type="match status" value="1"/>
</dbReference>
<comment type="caution">
    <text evidence="6">The sequence shown here is derived from an EMBL/GenBank/DDBJ whole genome shotgun (WGS) entry which is preliminary data.</text>
</comment>
<gene>
    <name evidence="6" type="ORF">OXX778_LOCUS626</name>
</gene>
<dbReference type="InterPro" id="IPR013083">
    <property type="entry name" value="Znf_RING/FYVE/PHD"/>
</dbReference>
<sequence>MTDLNSGTKICQNCGREVNLASFIMHEAFCSKNMIKCDICNKSYDRNQKDAHFDEFHSKIKCECGQVVEKGFLETHKNEACKKRQVECFYCDLSMDFEKLKDHLEACGTRTEQCDKCKKYVLIRDRNKHIETNCNYPHDKKKEVPLIKPSVRHVEKQFRPTSSLTVFPCEFCGQKITGFSNLLDHQVSCEFNINDDEQENYFRDNTFVQNLGTDLESFNFDSEEETLNPVQKYNLKENTVPCEFCDELIDFDFYENHLKSCGMYRYTRPTELFDLTSETETSPPAYPGTTSSLFAPANLSTRSMNSSSTRNMPPPLKPSVNTNLGTSTSRVLPRAPLNNNTTPFQRNSTSRNLKK</sequence>
<evidence type="ECO:0000256" key="4">
    <source>
        <dbReference type="SAM" id="MobiDB-lite"/>
    </source>
</evidence>
<dbReference type="Pfam" id="PF21366">
    <property type="entry name" value="TRAFD1-XIAF1_ZnF"/>
    <property type="match status" value="1"/>
</dbReference>
<evidence type="ECO:0000313" key="6">
    <source>
        <dbReference type="EMBL" id="CAF0708534.1"/>
    </source>
</evidence>
<dbReference type="Proteomes" id="UP000663879">
    <property type="component" value="Unassembled WGS sequence"/>
</dbReference>
<accession>A0A813M2P1</accession>
<evidence type="ECO:0000256" key="3">
    <source>
        <dbReference type="ARBA" id="ARBA00022833"/>
    </source>
</evidence>